<evidence type="ECO:0008006" key="4">
    <source>
        <dbReference type="Google" id="ProtNLM"/>
    </source>
</evidence>
<gene>
    <name evidence="2" type="ORF">ACFSBK_08965</name>
</gene>
<feature type="transmembrane region" description="Helical" evidence="1">
    <location>
        <begin position="6"/>
        <end position="26"/>
    </location>
</feature>
<keyword evidence="1" id="KW-1133">Transmembrane helix</keyword>
<keyword evidence="3" id="KW-1185">Reference proteome</keyword>
<protein>
    <recommendedName>
        <fullName evidence="4">Group-specific protein</fullName>
    </recommendedName>
</protein>
<feature type="transmembrane region" description="Helical" evidence="1">
    <location>
        <begin position="47"/>
        <end position="67"/>
    </location>
</feature>
<feature type="transmembrane region" description="Helical" evidence="1">
    <location>
        <begin position="73"/>
        <end position="94"/>
    </location>
</feature>
<evidence type="ECO:0000256" key="1">
    <source>
        <dbReference type="SAM" id="Phobius"/>
    </source>
</evidence>
<proteinExistence type="predicted"/>
<dbReference type="Proteomes" id="UP001597285">
    <property type="component" value="Unassembled WGS sequence"/>
</dbReference>
<keyword evidence="1" id="KW-0472">Membrane</keyword>
<comment type="caution">
    <text evidence="2">The sequence shown here is derived from an EMBL/GenBank/DDBJ whole genome shotgun (WGS) entry which is preliminary data.</text>
</comment>
<evidence type="ECO:0000313" key="3">
    <source>
        <dbReference type="Proteomes" id="UP001597285"/>
    </source>
</evidence>
<accession>A0ABW4NPF0</accession>
<dbReference type="EMBL" id="JBHUFF010000014">
    <property type="protein sequence ID" value="MFD1799978.1"/>
    <property type="molecule type" value="Genomic_DNA"/>
</dbReference>
<reference evidence="3" key="1">
    <citation type="journal article" date="2019" name="Int. J. Syst. Evol. Microbiol.">
        <title>The Global Catalogue of Microorganisms (GCM) 10K type strain sequencing project: providing services to taxonomists for standard genome sequencing and annotation.</title>
        <authorList>
            <consortium name="The Broad Institute Genomics Platform"/>
            <consortium name="The Broad Institute Genome Sequencing Center for Infectious Disease"/>
            <person name="Wu L."/>
            <person name="Ma J."/>
        </authorList>
    </citation>
    <scope>NUCLEOTIDE SEQUENCE [LARGE SCALE GENOMIC DNA]</scope>
    <source>
        <strain evidence="3">KCTC 42143</strain>
    </source>
</reference>
<keyword evidence="1" id="KW-0812">Transmembrane</keyword>
<organism evidence="2 3">
    <name type="scientific">Carnobacterium antarcticum</name>
    <dbReference type="NCBI Taxonomy" id="2126436"/>
    <lineage>
        <taxon>Bacteria</taxon>
        <taxon>Bacillati</taxon>
        <taxon>Bacillota</taxon>
        <taxon>Bacilli</taxon>
        <taxon>Lactobacillales</taxon>
        <taxon>Carnobacteriaceae</taxon>
        <taxon>Carnobacterium</taxon>
    </lineage>
</organism>
<sequence length="102" mass="10865">MSSVIEIALILLPMIIVGVIGIFVVTKLKQKHDHGTLGKKKTKGAQDLLNSLIPLGMLLGCIIGMISSSFFPISLLSTLSLGAGIGLLGGYFAYEIYSKKEE</sequence>
<name>A0ABW4NPF0_9LACT</name>
<evidence type="ECO:0000313" key="2">
    <source>
        <dbReference type="EMBL" id="MFD1799978.1"/>
    </source>
</evidence>
<dbReference type="RefSeq" id="WP_156413294.1">
    <property type="nucleotide sequence ID" value="NZ_JBHSQC010000015.1"/>
</dbReference>